<feature type="region of interest" description="Disordered" evidence="1">
    <location>
        <begin position="505"/>
        <end position="562"/>
    </location>
</feature>
<feature type="compositionally biased region" description="Low complexity" evidence="1">
    <location>
        <begin position="521"/>
        <end position="530"/>
    </location>
</feature>
<organism evidence="2 3">
    <name type="scientific">Penicillium desertorum</name>
    <dbReference type="NCBI Taxonomy" id="1303715"/>
    <lineage>
        <taxon>Eukaryota</taxon>
        <taxon>Fungi</taxon>
        <taxon>Dikarya</taxon>
        <taxon>Ascomycota</taxon>
        <taxon>Pezizomycotina</taxon>
        <taxon>Eurotiomycetes</taxon>
        <taxon>Eurotiomycetidae</taxon>
        <taxon>Eurotiales</taxon>
        <taxon>Aspergillaceae</taxon>
        <taxon>Penicillium</taxon>
    </lineage>
</organism>
<comment type="caution">
    <text evidence="2">The sequence shown here is derived from an EMBL/GenBank/DDBJ whole genome shotgun (WGS) entry which is preliminary data.</text>
</comment>
<accession>A0A9X0BPI2</accession>
<feature type="compositionally biased region" description="Basic and acidic residues" evidence="1">
    <location>
        <begin position="110"/>
        <end position="120"/>
    </location>
</feature>
<feature type="region of interest" description="Disordered" evidence="1">
    <location>
        <begin position="578"/>
        <end position="608"/>
    </location>
</feature>
<dbReference type="Proteomes" id="UP001147760">
    <property type="component" value="Unassembled WGS sequence"/>
</dbReference>
<feature type="compositionally biased region" description="Polar residues" evidence="1">
    <location>
        <begin position="13"/>
        <end position="22"/>
    </location>
</feature>
<feature type="compositionally biased region" description="Low complexity" evidence="1">
    <location>
        <begin position="546"/>
        <end position="559"/>
    </location>
</feature>
<gene>
    <name evidence="2" type="ORF">N7530_003459</name>
</gene>
<feature type="region of interest" description="Disordered" evidence="1">
    <location>
        <begin position="301"/>
        <end position="348"/>
    </location>
</feature>
<feature type="region of interest" description="Disordered" evidence="1">
    <location>
        <begin position="1"/>
        <end position="34"/>
    </location>
</feature>
<reference evidence="2" key="1">
    <citation type="submission" date="2022-12" db="EMBL/GenBank/DDBJ databases">
        <authorList>
            <person name="Petersen C."/>
        </authorList>
    </citation>
    <scope>NUCLEOTIDE SEQUENCE</scope>
    <source>
        <strain evidence="2">IBT 17660</strain>
    </source>
</reference>
<reference evidence="2" key="2">
    <citation type="journal article" date="2023" name="IMA Fungus">
        <title>Comparative genomic study of the Penicillium genus elucidates a diverse pangenome and 15 lateral gene transfer events.</title>
        <authorList>
            <person name="Petersen C."/>
            <person name="Sorensen T."/>
            <person name="Nielsen M.R."/>
            <person name="Sondergaard T.E."/>
            <person name="Sorensen J.L."/>
            <person name="Fitzpatrick D.A."/>
            <person name="Frisvad J.C."/>
            <person name="Nielsen K.L."/>
        </authorList>
    </citation>
    <scope>NUCLEOTIDE SEQUENCE</scope>
    <source>
        <strain evidence="2">IBT 17660</strain>
    </source>
</reference>
<feature type="compositionally biased region" description="Polar residues" evidence="1">
    <location>
        <begin position="318"/>
        <end position="331"/>
    </location>
</feature>
<proteinExistence type="predicted"/>
<dbReference type="OrthoDB" id="10003116at2759"/>
<dbReference type="EMBL" id="JAPWDO010000003">
    <property type="protein sequence ID" value="KAJ5477950.1"/>
    <property type="molecule type" value="Genomic_DNA"/>
</dbReference>
<feature type="compositionally biased region" description="Low complexity" evidence="1">
    <location>
        <begin position="228"/>
        <end position="244"/>
    </location>
</feature>
<evidence type="ECO:0000256" key="1">
    <source>
        <dbReference type="SAM" id="MobiDB-lite"/>
    </source>
</evidence>
<feature type="compositionally biased region" description="Low complexity" evidence="1">
    <location>
        <begin position="160"/>
        <end position="170"/>
    </location>
</feature>
<name>A0A9X0BPI2_9EURO</name>
<feature type="region of interest" description="Disordered" evidence="1">
    <location>
        <begin position="110"/>
        <end position="271"/>
    </location>
</feature>
<dbReference type="AlphaFoldDB" id="A0A9X0BPI2"/>
<evidence type="ECO:0000313" key="2">
    <source>
        <dbReference type="EMBL" id="KAJ5477950.1"/>
    </source>
</evidence>
<sequence length="708" mass="75934">MSTIPQGPVEARSLSSVTTIASNPPAYPRNPTHEKHEPLSLYIVRVPGSKDIFLSPLKPPTKSSVSAEAINASLYYLHVATPDDDTLLQEVEEEREEEAQLRKERLAKAGVDDPAQREFARLNNVRRKPVGGGGDLNTEPSLAPPKQDATAPPALPLRPTPALQDEIASPALPPRPIPIPQDGTAQDATAPPALPPRPVPMPQVTAENVSFSGTPVANMQPPLTNNTSGGVSVESGGKSGVSRRPLPPLPPGEESWTNSAAGEDPSKRTSRWSAFAEQLQNRGENWRGKYEAKYEAFAAGRHSLDSNRPQLRPRSAHNRTGSPLGSPAQSPNRHRNAHDDPPSNAGFHITLIRRDPTSGTQWNVATISTPRMDRNAVDIEISTPGYNRFAGSNEMPSLSSLAANLPTGIGRLPNSVIAQSLAAEQPKEQPTGPRKFHRQLCVSKPFDDSVGTDSSNGHNLDGPSSSKLKSGYYVFTSPWNGTCTFTNSVNGRSLKCKHMIPTPGGFVPPNGEAEAPPAQISTLTPTTPSTNPIQTTSPPSPKAKSKPLLKGGPLHPSSSNNSFAAAKRNSLSQFLNPNTYARPRAHTGPGSTPPHPASPPADSRANFNPSTLLRRTSMRAQRFARQNQLHPGSQPHSHRSTSNSSGGDLDCDSDEDRLDFSLARENAGGGLRGKSAKLGKLVIEDEGIKMLDLVVAACMAVWWRGYYY</sequence>
<feature type="region of interest" description="Disordered" evidence="1">
    <location>
        <begin position="626"/>
        <end position="652"/>
    </location>
</feature>
<feature type="compositionally biased region" description="Pro residues" evidence="1">
    <location>
        <begin position="192"/>
        <end position="201"/>
    </location>
</feature>
<protein>
    <submittedName>
        <fullName evidence="2">Uncharacterized protein</fullName>
    </submittedName>
</protein>
<keyword evidence="3" id="KW-1185">Reference proteome</keyword>
<evidence type="ECO:0000313" key="3">
    <source>
        <dbReference type="Proteomes" id="UP001147760"/>
    </source>
</evidence>
<feature type="compositionally biased region" description="Polar residues" evidence="1">
    <location>
        <begin position="205"/>
        <end position="227"/>
    </location>
</feature>
<feature type="compositionally biased region" description="Polar residues" evidence="1">
    <location>
        <begin position="626"/>
        <end position="635"/>
    </location>
</feature>